<proteinExistence type="predicted"/>
<sequence>DFIPYEPNQTLEEYEHEEKQEEEEDETDKSSDGHIEAVEEEIIQHSVEKDLLSPPQTVPKQSVTLVKPTDRKSSVGVVVKSVTLSMLIMLLLSAIIFYIVFFSPVKHPLISTMRENLHFLEPVKDLVQQKATQAVSFFNK</sequence>
<reference evidence="3" key="1">
    <citation type="submission" date="2014-12" db="EMBL/GenBank/DDBJ databases">
        <title>Insight into the proteome of Arion vulgaris.</title>
        <authorList>
            <person name="Aradska J."/>
            <person name="Bulat T."/>
            <person name="Smidak R."/>
            <person name="Sarate P."/>
            <person name="Gangsoo J."/>
            <person name="Sialana F."/>
            <person name="Bilban M."/>
            <person name="Lubec G."/>
        </authorList>
    </citation>
    <scope>NUCLEOTIDE SEQUENCE</scope>
    <source>
        <tissue evidence="3">Skin</tissue>
    </source>
</reference>
<name>A0A0B6YSY6_9EUPU</name>
<accession>A0A0B6YSY6</accession>
<organism evidence="3">
    <name type="scientific">Arion vulgaris</name>
    <dbReference type="NCBI Taxonomy" id="1028688"/>
    <lineage>
        <taxon>Eukaryota</taxon>
        <taxon>Metazoa</taxon>
        <taxon>Spiralia</taxon>
        <taxon>Lophotrochozoa</taxon>
        <taxon>Mollusca</taxon>
        <taxon>Gastropoda</taxon>
        <taxon>Heterobranchia</taxon>
        <taxon>Euthyneura</taxon>
        <taxon>Panpulmonata</taxon>
        <taxon>Eupulmonata</taxon>
        <taxon>Stylommatophora</taxon>
        <taxon>Helicina</taxon>
        <taxon>Arionoidea</taxon>
        <taxon>Arionidae</taxon>
        <taxon>Arion</taxon>
    </lineage>
</organism>
<evidence type="ECO:0000256" key="2">
    <source>
        <dbReference type="SAM" id="Phobius"/>
    </source>
</evidence>
<keyword evidence="2" id="KW-0472">Membrane</keyword>
<protein>
    <submittedName>
        <fullName evidence="3">Uncharacterized protein</fullName>
    </submittedName>
</protein>
<dbReference type="AlphaFoldDB" id="A0A0B6YSY6"/>
<evidence type="ECO:0000256" key="1">
    <source>
        <dbReference type="SAM" id="MobiDB-lite"/>
    </source>
</evidence>
<evidence type="ECO:0000313" key="3">
    <source>
        <dbReference type="EMBL" id="CEK59353.1"/>
    </source>
</evidence>
<feature type="non-terminal residue" evidence="3">
    <location>
        <position position="1"/>
    </location>
</feature>
<dbReference type="EMBL" id="HACG01012488">
    <property type="protein sequence ID" value="CEK59353.1"/>
    <property type="molecule type" value="Transcribed_RNA"/>
</dbReference>
<feature type="compositionally biased region" description="Acidic residues" evidence="1">
    <location>
        <begin position="12"/>
        <end position="27"/>
    </location>
</feature>
<keyword evidence="2" id="KW-1133">Transmembrane helix</keyword>
<feature type="compositionally biased region" description="Basic and acidic residues" evidence="1">
    <location>
        <begin position="28"/>
        <end position="39"/>
    </location>
</feature>
<feature type="transmembrane region" description="Helical" evidence="2">
    <location>
        <begin position="82"/>
        <end position="105"/>
    </location>
</feature>
<gene>
    <name evidence="3" type="primary">ORF36047</name>
</gene>
<feature type="region of interest" description="Disordered" evidence="1">
    <location>
        <begin position="1"/>
        <end position="39"/>
    </location>
</feature>
<keyword evidence="2" id="KW-0812">Transmembrane</keyword>